<keyword evidence="5" id="KW-1185">Reference proteome</keyword>
<dbReference type="OrthoDB" id="106308at2157"/>
<evidence type="ECO:0000313" key="5">
    <source>
        <dbReference type="Proteomes" id="UP000681041"/>
    </source>
</evidence>
<evidence type="ECO:0000256" key="2">
    <source>
        <dbReference type="ARBA" id="ARBA00022679"/>
    </source>
</evidence>
<sequence>MVKITFDDLEIQKLDNNHELKCFDCGISDLNEFLMENAHHQMSNKLNVTYICTYNLDIVAYFTWCSDSIIFKKLDSYDKKELIDREINYENVPALKLCRLAVSYKYHGNRIGPELVELTIANAKELSKKIGMRFITVDAYFKNKWLYDKYLFKIFPQEKRKLIKYKRNPREDQTISMYLDFHK</sequence>
<keyword evidence="3" id="KW-0012">Acyltransferase</keyword>
<dbReference type="GeneID" id="64819518"/>
<dbReference type="GO" id="GO:0016746">
    <property type="term" value="F:acyltransferase activity"/>
    <property type="evidence" value="ECO:0007669"/>
    <property type="project" value="UniProtKB-KW"/>
</dbReference>
<accession>A0A8T8K567</accession>
<dbReference type="RefSeq" id="WP_211533589.1">
    <property type="nucleotide sequence ID" value="NZ_CP058560.1"/>
</dbReference>
<dbReference type="KEGG" id="meme:HYG87_02100"/>
<dbReference type="SUPFAM" id="SSF55729">
    <property type="entry name" value="Acyl-CoA N-acyltransferases (Nat)"/>
    <property type="match status" value="1"/>
</dbReference>
<dbReference type="PANTHER" id="PTHR36449">
    <property type="entry name" value="ACETYLTRANSFERASE-RELATED"/>
    <property type="match status" value="1"/>
</dbReference>
<dbReference type="InterPro" id="IPR016181">
    <property type="entry name" value="Acyl_CoA_acyltransferase"/>
</dbReference>
<evidence type="ECO:0000256" key="1">
    <source>
        <dbReference type="ARBA" id="ARBA00022649"/>
    </source>
</evidence>
<keyword evidence="1" id="KW-1277">Toxin-antitoxin system</keyword>
<reference evidence="4" key="1">
    <citation type="submission" date="2020-07" db="EMBL/GenBank/DDBJ databases">
        <title>Methanobacterium. sp. MethCan genome.</title>
        <authorList>
            <person name="Postec A."/>
            <person name="Quemeneur M."/>
        </authorList>
    </citation>
    <scope>NUCLEOTIDE SEQUENCE</scope>
    <source>
        <strain evidence="4">MethCAN</strain>
    </source>
</reference>
<organism evidence="4 5">
    <name type="scientific">Methanobacterium alkalithermotolerans</name>
    <dbReference type="NCBI Taxonomy" id="2731220"/>
    <lineage>
        <taxon>Archaea</taxon>
        <taxon>Methanobacteriati</taxon>
        <taxon>Methanobacteriota</taxon>
        <taxon>Methanomada group</taxon>
        <taxon>Methanobacteria</taxon>
        <taxon>Methanobacteriales</taxon>
        <taxon>Methanobacteriaceae</taxon>
        <taxon>Methanobacterium</taxon>
    </lineage>
</organism>
<dbReference type="AlphaFoldDB" id="A0A8T8K567"/>
<gene>
    <name evidence="4" type="ORF">HYG87_02100</name>
</gene>
<keyword evidence="2" id="KW-0808">Transferase</keyword>
<dbReference type="Proteomes" id="UP000681041">
    <property type="component" value="Chromosome"/>
</dbReference>
<name>A0A8T8K567_9EURY</name>
<proteinExistence type="predicted"/>
<dbReference type="PANTHER" id="PTHR36449:SF1">
    <property type="entry name" value="ACETYLTRANSFERASE"/>
    <property type="match status" value="1"/>
</dbReference>
<dbReference type="Gene3D" id="3.40.630.30">
    <property type="match status" value="1"/>
</dbReference>
<evidence type="ECO:0000256" key="3">
    <source>
        <dbReference type="ARBA" id="ARBA00023315"/>
    </source>
</evidence>
<evidence type="ECO:0000313" key="4">
    <source>
        <dbReference type="EMBL" id="QUH22645.1"/>
    </source>
</evidence>
<protein>
    <recommendedName>
        <fullName evidence="6">N-acetyltransferase domain-containing protein</fullName>
    </recommendedName>
</protein>
<evidence type="ECO:0008006" key="6">
    <source>
        <dbReference type="Google" id="ProtNLM"/>
    </source>
</evidence>
<dbReference type="EMBL" id="CP058560">
    <property type="protein sequence ID" value="QUH22645.1"/>
    <property type="molecule type" value="Genomic_DNA"/>
</dbReference>